<dbReference type="InParanoid" id="K3WHL9"/>
<keyword evidence="3" id="KW-1185">Reference proteome</keyword>
<dbReference type="PROSITE" id="PS51450">
    <property type="entry name" value="LRR"/>
    <property type="match status" value="1"/>
</dbReference>
<reference evidence="2" key="3">
    <citation type="submission" date="2015-02" db="UniProtKB">
        <authorList>
            <consortium name="EnsemblProtists"/>
        </authorList>
    </citation>
    <scope>IDENTIFICATION</scope>
    <source>
        <strain evidence="2">DAOM BR144</strain>
    </source>
</reference>
<dbReference type="InterPro" id="IPR032675">
    <property type="entry name" value="LRR_dom_sf"/>
</dbReference>
<sequence length="971" mass="111176">MNSPTDSSDNDDDHHVFLDSVRFQAHGDDPNDQNGNASEEEDDSAQWTQLVFQRPCEAMVHVELFASGGYDHLLVLNLQQNAIQDLSPLLCVAPTLRVLNVAQNAIAQLPSLVAFWKRFQHLTLCFLEGNCIRNWKDMDGLQACSATLLWLTLEGNPIMSLTNARPFVINKLPFLKALDSFVVTDHELMKESALSPSMDVSQLRMPLEFADNDTALLYLSTCESEITRLHARNSPSIVIQRNVRGFLSRRLQFPRLTHICALVTMVQKRIRGFLFRRMLEKEFHELVCTRGQQQYFLPFGGEPNESLLLFPCTARRGLKALIAYVQAWKRGFYIKKQAIAIKKIRFWCQMAYQRYKYKSRLLLQDEHQVCIYYTPCLEPVLLAAAEKAAHRDPFLMAMAPADRTQFLKQRCLPISGVRVLRVPQATTIRAGGNPPSVRRGRCIRRDGIGTLNAATVGDKGGPDAVVRIFPSDISHENHLLISEKQLLHQDMERIANLKRQHQLAVNQTDTSSVEQDNEKRQQPRAVVVHLTHLYLELEKRLVICNKKILYACIKLQDWKTRPRPRFSLSRVHIKPRGHPLMRWEKNKIKALEAKQQQLRTNDRQYPKMHALIPWSIDMYLQILSLLDRHKFSTPLSSFILSYEQMRKVHAAVAIQCAWRAFVRQSKRLCVEVAIQRARVCIQRWWRFRVGLRRRMDFLRACMLLGSSITSRTLFMEEHVYRLLSDAASWGLVNAAMRPCREHHLHCRMAEGGHVQIALTPGQVKLRDASVRGRCCLLHHHQGSFHLREADAVSTQRCGAYFPVWLPGAPEHHEVSMSSRDEDATSLLLLERVNVEPTLLERELMVGGAGGGGNTIGDSQHHANHHPYEGFRMRDQVADTSSQVMALARQLFSHPAKKAWQVQSTVLALEATSFVRLTFESMEEAQRRALVLLAKTYDPVTRSYARLYSIEALFGAVLRHHQSRVPKRTTKC</sequence>
<evidence type="ECO:0000256" key="1">
    <source>
        <dbReference type="SAM" id="MobiDB-lite"/>
    </source>
</evidence>
<dbReference type="Pfam" id="PF00612">
    <property type="entry name" value="IQ"/>
    <property type="match status" value="1"/>
</dbReference>
<reference evidence="3" key="2">
    <citation type="submission" date="2010-04" db="EMBL/GenBank/DDBJ databases">
        <authorList>
            <person name="Buell R."/>
            <person name="Hamilton J."/>
            <person name="Hostetler J."/>
        </authorList>
    </citation>
    <scope>NUCLEOTIDE SEQUENCE [LARGE SCALE GENOMIC DNA]</scope>
    <source>
        <strain evidence="3">DAOM:BR144</strain>
    </source>
</reference>
<dbReference type="Proteomes" id="UP000019132">
    <property type="component" value="Unassembled WGS sequence"/>
</dbReference>
<dbReference type="AlphaFoldDB" id="K3WHL9"/>
<name>K3WHL9_GLOUD</name>
<dbReference type="InterPro" id="IPR052859">
    <property type="entry name" value="LRR-IQ_domain_protein"/>
</dbReference>
<dbReference type="EnsemblProtists" id="PYU1_T004461">
    <property type="protein sequence ID" value="PYU1_T004461"/>
    <property type="gene ID" value="PYU1_G004451"/>
</dbReference>
<evidence type="ECO:0000313" key="2">
    <source>
        <dbReference type="EnsemblProtists" id="PYU1_T004461"/>
    </source>
</evidence>
<evidence type="ECO:0000313" key="3">
    <source>
        <dbReference type="Proteomes" id="UP000019132"/>
    </source>
</evidence>
<dbReference type="PROSITE" id="PS50096">
    <property type="entry name" value="IQ"/>
    <property type="match status" value="1"/>
</dbReference>
<reference evidence="3" key="1">
    <citation type="journal article" date="2010" name="Genome Biol.">
        <title>Genome sequence of the necrotrophic plant pathogen Pythium ultimum reveals original pathogenicity mechanisms and effector repertoire.</title>
        <authorList>
            <person name="Levesque C.A."/>
            <person name="Brouwer H."/>
            <person name="Cano L."/>
            <person name="Hamilton J.P."/>
            <person name="Holt C."/>
            <person name="Huitema E."/>
            <person name="Raffaele S."/>
            <person name="Robideau G.P."/>
            <person name="Thines M."/>
            <person name="Win J."/>
            <person name="Zerillo M.M."/>
            <person name="Beakes G.W."/>
            <person name="Boore J.L."/>
            <person name="Busam D."/>
            <person name="Dumas B."/>
            <person name="Ferriera S."/>
            <person name="Fuerstenberg S.I."/>
            <person name="Gachon C.M."/>
            <person name="Gaulin E."/>
            <person name="Govers F."/>
            <person name="Grenville-Briggs L."/>
            <person name="Horner N."/>
            <person name="Hostetler J."/>
            <person name="Jiang R.H."/>
            <person name="Johnson J."/>
            <person name="Krajaejun T."/>
            <person name="Lin H."/>
            <person name="Meijer H.J."/>
            <person name="Moore B."/>
            <person name="Morris P."/>
            <person name="Phuntmart V."/>
            <person name="Puiu D."/>
            <person name="Shetty J."/>
            <person name="Stajich J.E."/>
            <person name="Tripathy S."/>
            <person name="Wawra S."/>
            <person name="van West P."/>
            <person name="Whitty B.R."/>
            <person name="Coutinho P.M."/>
            <person name="Henrissat B."/>
            <person name="Martin F."/>
            <person name="Thomas P.D."/>
            <person name="Tyler B.M."/>
            <person name="De Vries R.P."/>
            <person name="Kamoun S."/>
            <person name="Yandell M."/>
            <person name="Tisserat N."/>
            <person name="Buell C.R."/>
        </authorList>
    </citation>
    <scope>NUCLEOTIDE SEQUENCE</scope>
    <source>
        <strain evidence="3">DAOM:BR144</strain>
    </source>
</reference>
<dbReference type="HOGENOM" id="CLU_006830_0_0_1"/>
<dbReference type="VEuPathDB" id="FungiDB:PYU1_G004451"/>
<dbReference type="InterPro" id="IPR001611">
    <property type="entry name" value="Leu-rich_rpt"/>
</dbReference>
<dbReference type="EMBL" id="GL376631">
    <property type="status" value="NOT_ANNOTATED_CDS"/>
    <property type="molecule type" value="Genomic_DNA"/>
</dbReference>
<proteinExistence type="predicted"/>
<dbReference type="PANTHER" id="PTHR46723">
    <property type="entry name" value="LEUCINE-RICH REPEAT AND IQ DOMAIN-CONTAINING PROTEIN 3"/>
    <property type="match status" value="1"/>
</dbReference>
<feature type="region of interest" description="Disordered" evidence="1">
    <location>
        <begin position="19"/>
        <end position="44"/>
    </location>
</feature>
<dbReference type="InterPro" id="IPR000048">
    <property type="entry name" value="IQ_motif_EF-hand-BS"/>
</dbReference>
<dbReference type="SUPFAM" id="SSF52058">
    <property type="entry name" value="L domain-like"/>
    <property type="match status" value="1"/>
</dbReference>
<accession>K3WHL9</accession>
<dbReference type="Gene3D" id="3.80.10.10">
    <property type="entry name" value="Ribonuclease Inhibitor"/>
    <property type="match status" value="1"/>
</dbReference>
<organism evidence="2 3">
    <name type="scientific">Globisporangium ultimum (strain ATCC 200006 / CBS 805.95 / DAOM BR144)</name>
    <name type="common">Pythium ultimum</name>
    <dbReference type="NCBI Taxonomy" id="431595"/>
    <lineage>
        <taxon>Eukaryota</taxon>
        <taxon>Sar</taxon>
        <taxon>Stramenopiles</taxon>
        <taxon>Oomycota</taxon>
        <taxon>Peronosporomycetes</taxon>
        <taxon>Pythiales</taxon>
        <taxon>Pythiaceae</taxon>
        <taxon>Globisporangium</taxon>
    </lineage>
</organism>
<dbReference type="STRING" id="431595.K3WHL9"/>
<protein>
    <submittedName>
        <fullName evidence="2">Uncharacterized protein</fullName>
    </submittedName>
</protein>
<dbReference type="eggNOG" id="ENOG502RWK4">
    <property type="taxonomic scope" value="Eukaryota"/>
</dbReference>
<dbReference type="OMA" id="MNPFREF"/>
<dbReference type="PANTHER" id="PTHR46723:SF1">
    <property type="entry name" value="LEUCINE-RICH REPEAT AND IQ DOMAIN-CONTAINING PROTEIN 3"/>
    <property type="match status" value="1"/>
</dbReference>